<dbReference type="PROSITE" id="PS50109">
    <property type="entry name" value="HIS_KIN"/>
    <property type="match status" value="1"/>
</dbReference>
<keyword evidence="8" id="KW-0902">Two-component regulatory system</keyword>
<feature type="domain" description="PAC" evidence="11">
    <location>
        <begin position="205"/>
        <end position="257"/>
    </location>
</feature>
<dbReference type="InterPro" id="IPR050482">
    <property type="entry name" value="Sensor_HK_TwoCompSys"/>
</dbReference>
<name>A0A172U0G1_9BACT</name>
<dbReference type="STRING" id="1492898.SY85_22510"/>
<dbReference type="GO" id="GO:0005524">
    <property type="term" value="F:ATP binding"/>
    <property type="evidence" value="ECO:0007669"/>
    <property type="project" value="UniProtKB-KW"/>
</dbReference>
<proteinExistence type="predicted"/>
<keyword evidence="6" id="KW-0418">Kinase</keyword>
<dbReference type="InterPro" id="IPR001610">
    <property type="entry name" value="PAC"/>
</dbReference>
<dbReference type="Pfam" id="PF07730">
    <property type="entry name" value="HisKA_3"/>
    <property type="match status" value="1"/>
</dbReference>
<dbReference type="InterPro" id="IPR000014">
    <property type="entry name" value="PAS"/>
</dbReference>
<dbReference type="SUPFAM" id="SSF55874">
    <property type="entry name" value="ATPase domain of HSP90 chaperone/DNA topoisomerase II/histidine kinase"/>
    <property type="match status" value="1"/>
</dbReference>
<dbReference type="Gene3D" id="3.30.450.20">
    <property type="entry name" value="PAS domain"/>
    <property type="match status" value="2"/>
</dbReference>
<dbReference type="Pfam" id="PF02518">
    <property type="entry name" value="HATPase_c"/>
    <property type="match status" value="1"/>
</dbReference>
<dbReference type="InterPro" id="IPR011712">
    <property type="entry name" value="Sig_transdc_His_kin_sub3_dim/P"/>
</dbReference>
<evidence type="ECO:0000259" key="11">
    <source>
        <dbReference type="PROSITE" id="PS50113"/>
    </source>
</evidence>
<evidence type="ECO:0000256" key="1">
    <source>
        <dbReference type="ARBA" id="ARBA00000085"/>
    </source>
</evidence>
<dbReference type="InterPro" id="IPR000700">
    <property type="entry name" value="PAS-assoc_C"/>
</dbReference>
<dbReference type="SMART" id="SM00086">
    <property type="entry name" value="PAC"/>
    <property type="match status" value="2"/>
</dbReference>
<keyword evidence="7" id="KW-0067">ATP-binding</keyword>
<keyword evidence="4" id="KW-0808">Transferase</keyword>
<dbReference type="AlphaFoldDB" id="A0A172U0G1"/>
<organism evidence="12 13">
    <name type="scientific">Flavisolibacter tropicus</name>
    <dbReference type="NCBI Taxonomy" id="1492898"/>
    <lineage>
        <taxon>Bacteria</taxon>
        <taxon>Pseudomonadati</taxon>
        <taxon>Bacteroidota</taxon>
        <taxon>Chitinophagia</taxon>
        <taxon>Chitinophagales</taxon>
        <taxon>Chitinophagaceae</taxon>
        <taxon>Flavisolibacter</taxon>
    </lineage>
</organism>
<evidence type="ECO:0000256" key="2">
    <source>
        <dbReference type="ARBA" id="ARBA00012438"/>
    </source>
</evidence>
<dbReference type="CDD" id="cd16917">
    <property type="entry name" value="HATPase_UhpB-NarQ-NarX-like"/>
    <property type="match status" value="1"/>
</dbReference>
<evidence type="ECO:0000259" key="9">
    <source>
        <dbReference type="PROSITE" id="PS50109"/>
    </source>
</evidence>
<dbReference type="NCBIfam" id="TIGR00229">
    <property type="entry name" value="sensory_box"/>
    <property type="match status" value="1"/>
</dbReference>
<dbReference type="RefSeq" id="WP_066408004.1">
    <property type="nucleotide sequence ID" value="NZ_CP011390.1"/>
</dbReference>
<gene>
    <name evidence="12" type="ORF">SY85_22510</name>
</gene>
<feature type="domain" description="PAC" evidence="11">
    <location>
        <begin position="81"/>
        <end position="129"/>
    </location>
</feature>
<dbReference type="EC" id="2.7.13.3" evidence="2"/>
<evidence type="ECO:0000256" key="8">
    <source>
        <dbReference type="ARBA" id="ARBA00023012"/>
    </source>
</evidence>
<dbReference type="Pfam" id="PF00989">
    <property type="entry name" value="PAS"/>
    <property type="match status" value="1"/>
</dbReference>
<keyword evidence="3" id="KW-0597">Phosphoprotein</keyword>
<dbReference type="SMART" id="SM00091">
    <property type="entry name" value="PAS"/>
    <property type="match status" value="1"/>
</dbReference>
<dbReference type="CDD" id="cd00130">
    <property type="entry name" value="PAS"/>
    <property type="match status" value="2"/>
</dbReference>
<dbReference type="InterPro" id="IPR003594">
    <property type="entry name" value="HATPase_dom"/>
</dbReference>
<dbReference type="PROSITE" id="PS50112">
    <property type="entry name" value="PAS"/>
    <property type="match status" value="1"/>
</dbReference>
<dbReference type="PROSITE" id="PS50113">
    <property type="entry name" value="PAC"/>
    <property type="match status" value="2"/>
</dbReference>
<dbReference type="InterPro" id="IPR005467">
    <property type="entry name" value="His_kinase_dom"/>
</dbReference>
<dbReference type="PANTHER" id="PTHR24421:SF10">
    <property type="entry name" value="NITRATE_NITRITE SENSOR PROTEIN NARQ"/>
    <property type="match status" value="1"/>
</dbReference>
<dbReference type="GO" id="GO:0000155">
    <property type="term" value="F:phosphorelay sensor kinase activity"/>
    <property type="evidence" value="ECO:0007669"/>
    <property type="project" value="InterPro"/>
</dbReference>
<dbReference type="InterPro" id="IPR036890">
    <property type="entry name" value="HATPase_C_sf"/>
</dbReference>
<sequence length="471" mass="54109">MPHQVAELHSFHKLFNLSIDVICILDAQGLFLMVSKASTTIWGYQPEELIGCNIFDLIYEGDLEHTLQVTHQAIAEGKFVSNFENRYVRKDGTLVEMEWSTIYEPNEQIAYAIGRDITERKQKAHVIADQHEKLEKAQEIAKLGYWEYNLQDQSIYWSDSMYTMFELDKVTFGVPSMEKFSQLVYPEDKASLWKELSSFKTQDKSEYVLRFVKPDGSTIYVNTIYTIIRNELGAIIKLRGVSQDITEKVLLEKRLEIEKELHKRFLTRAVIDAQEKERAKISRELHDNVNQVLTTVKLYLEMGLSNEVNTLELQQRSIQYITDCINEIRAISRSLSAPTLGDISFKESIQELIKSITDTNKLKIKLKVIGFGTKENALPTELHLGIYRILQEQLSNILRHANAKHAKVDITNEPYLITLRIEDDGQGFDIKLQRQGIGITNMTTRAEALNGQLYIQSEPGKGCIVTCMFNT</sequence>
<reference evidence="12 13" key="2">
    <citation type="journal article" date="2016" name="Int. J. Syst. Evol. Microbiol.">
        <title>Flavisolibacter tropicus sp. nov., isolated from tropical soil.</title>
        <authorList>
            <person name="Lee J.J."/>
            <person name="Kang M.S."/>
            <person name="Kim G.S."/>
            <person name="Lee C.S."/>
            <person name="Lim S."/>
            <person name="Lee J."/>
            <person name="Roh S.H."/>
            <person name="Kang H."/>
            <person name="Ha J.M."/>
            <person name="Bae S."/>
            <person name="Jung H.Y."/>
            <person name="Kim M.K."/>
        </authorList>
    </citation>
    <scope>NUCLEOTIDE SEQUENCE [LARGE SCALE GENOMIC DNA]</scope>
    <source>
        <strain evidence="12 13">LCS9</strain>
    </source>
</reference>
<comment type="catalytic activity">
    <reaction evidence="1">
        <text>ATP + protein L-histidine = ADP + protein N-phospho-L-histidine.</text>
        <dbReference type="EC" id="2.7.13.3"/>
    </reaction>
</comment>
<dbReference type="EMBL" id="CP011390">
    <property type="protein sequence ID" value="ANE52835.1"/>
    <property type="molecule type" value="Genomic_DNA"/>
</dbReference>
<evidence type="ECO:0000256" key="7">
    <source>
        <dbReference type="ARBA" id="ARBA00022840"/>
    </source>
</evidence>
<evidence type="ECO:0000313" key="13">
    <source>
        <dbReference type="Proteomes" id="UP000077177"/>
    </source>
</evidence>
<evidence type="ECO:0000259" key="10">
    <source>
        <dbReference type="PROSITE" id="PS50112"/>
    </source>
</evidence>
<dbReference type="Proteomes" id="UP000077177">
    <property type="component" value="Chromosome"/>
</dbReference>
<reference evidence="13" key="1">
    <citation type="submission" date="2015-01" db="EMBL/GenBank/DDBJ databases">
        <title>Flavisolibacter sp./LCS9/ whole genome sequencing.</title>
        <authorList>
            <person name="Kim M.K."/>
            <person name="Srinivasan S."/>
            <person name="Lee J.-J."/>
        </authorList>
    </citation>
    <scope>NUCLEOTIDE SEQUENCE [LARGE SCALE GENOMIC DNA]</scope>
    <source>
        <strain evidence="13">LCS9</strain>
    </source>
</reference>
<dbReference type="Gene3D" id="3.30.565.10">
    <property type="entry name" value="Histidine kinase-like ATPase, C-terminal domain"/>
    <property type="match status" value="1"/>
</dbReference>
<evidence type="ECO:0000256" key="4">
    <source>
        <dbReference type="ARBA" id="ARBA00022679"/>
    </source>
</evidence>
<dbReference type="InterPro" id="IPR013655">
    <property type="entry name" value="PAS_fold_3"/>
</dbReference>
<dbReference type="InterPro" id="IPR035965">
    <property type="entry name" value="PAS-like_dom_sf"/>
</dbReference>
<dbReference type="KEGG" id="fla:SY85_22510"/>
<dbReference type="Pfam" id="PF08447">
    <property type="entry name" value="PAS_3"/>
    <property type="match status" value="1"/>
</dbReference>
<dbReference type="GO" id="GO:0046983">
    <property type="term" value="F:protein dimerization activity"/>
    <property type="evidence" value="ECO:0007669"/>
    <property type="project" value="InterPro"/>
</dbReference>
<evidence type="ECO:0000256" key="6">
    <source>
        <dbReference type="ARBA" id="ARBA00022777"/>
    </source>
</evidence>
<dbReference type="Gene3D" id="2.10.70.100">
    <property type="match status" value="1"/>
</dbReference>
<keyword evidence="13" id="KW-1185">Reference proteome</keyword>
<dbReference type="PANTHER" id="PTHR24421">
    <property type="entry name" value="NITRATE/NITRITE SENSOR PROTEIN NARX-RELATED"/>
    <property type="match status" value="1"/>
</dbReference>
<feature type="domain" description="Histidine kinase" evidence="9">
    <location>
        <begin position="280"/>
        <end position="471"/>
    </location>
</feature>
<evidence type="ECO:0000313" key="12">
    <source>
        <dbReference type="EMBL" id="ANE52835.1"/>
    </source>
</evidence>
<dbReference type="GO" id="GO:0016020">
    <property type="term" value="C:membrane"/>
    <property type="evidence" value="ECO:0007669"/>
    <property type="project" value="InterPro"/>
</dbReference>
<keyword evidence="5" id="KW-0547">Nucleotide-binding</keyword>
<protein>
    <recommendedName>
        <fullName evidence="2">histidine kinase</fullName>
        <ecNumber evidence="2">2.7.13.3</ecNumber>
    </recommendedName>
</protein>
<evidence type="ECO:0000256" key="3">
    <source>
        <dbReference type="ARBA" id="ARBA00022553"/>
    </source>
</evidence>
<dbReference type="SUPFAM" id="SSF55785">
    <property type="entry name" value="PYP-like sensor domain (PAS domain)"/>
    <property type="match status" value="2"/>
</dbReference>
<dbReference type="InterPro" id="IPR013767">
    <property type="entry name" value="PAS_fold"/>
</dbReference>
<accession>A0A172U0G1</accession>
<dbReference type="Gene3D" id="1.20.5.1930">
    <property type="match status" value="1"/>
</dbReference>
<dbReference type="OrthoDB" id="1489936at2"/>
<dbReference type="GO" id="GO:0006355">
    <property type="term" value="P:regulation of DNA-templated transcription"/>
    <property type="evidence" value="ECO:0007669"/>
    <property type="project" value="InterPro"/>
</dbReference>
<evidence type="ECO:0000256" key="5">
    <source>
        <dbReference type="ARBA" id="ARBA00022741"/>
    </source>
</evidence>
<feature type="domain" description="PAS" evidence="10">
    <location>
        <begin position="7"/>
        <end position="77"/>
    </location>
</feature>